<keyword evidence="3 5" id="KW-1133">Transmembrane helix</keyword>
<name>A0A451D2T4_9GAMM</name>
<feature type="transmembrane region" description="Helical" evidence="5">
    <location>
        <begin position="50"/>
        <end position="68"/>
    </location>
</feature>
<feature type="transmembrane region" description="Helical" evidence="5">
    <location>
        <begin position="80"/>
        <end position="98"/>
    </location>
</feature>
<reference evidence="6 7" key="1">
    <citation type="submission" date="2019-02" db="EMBL/GenBank/DDBJ databases">
        <authorList>
            <person name="Manzano-Marin A."/>
            <person name="Manzano-Marin A."/>
        </authorList>
    </citation>
    <scope>NUCLEOTIDE SEQUENCE [LARGE SCALE GENOMIC DNA]</scope>
    <source>
        <strain evidence="6 7">ErCicuneomaculata</strain>
    </source>
</reference>
<keyword evidence="1 5" id="KW-1003">Cell membrane</keyword>
<dbReference type="HAMAP" id="MF_00189">
    <property type="entry name" value="YciB"/>
    <property type="match status" value="1"/>
</dbReference>
<comment type="subcellular location">
    <subcellularLocation>
        <location evidence="5">Cell inner membrane</location>
        <topology evidence="5">Multi-pass membrane protein</topology>
    </subcellularLocation>
</comment>
<dbReference type="EMBL" id="LR217703">
    <property type="protein sequence ID" value="VFP79975.1"/>
    <property type="molecule type" value="Genomic_DNA"/>
</dbReference>
<dbReference type="InterPro" id="IPR006008">
    <property type="entry name" value="YciB"/>
</dbReference>
<comment type="similarity">
    <text evidence="5">Belongs to the YciB family.</text>
</comment>
<proteinExistence type="inferred from homology"/>
<dbReference type="PANTHER" id="PTHR36917:SF1">
    <property type="entry name" value="INNER MEMBRANE-SPANNING PROTEIN YCIB"/>
    <property type="match status" value="1"/>
</dbReference>
<protein>
    <recommendedName>
        <fullName evidence="5">Inner membrane-spanning protein YciB</fullName>
    </recommendedName>
</protein>
<dbReference type="Proteomes" id="UP000294412">
    <property type="component" value="Chromosome"/>
</dbReference>
<feature type="transmembrane region" description="Helical" evidence="5">
    <location>
        <begin position="20"/>
        <end position="43"/>
    </location>
</feature>
<dbReference type="AlphaFoldDB" id="A0A451D2T4"/>
<accession>A0A451D2T4</accession>
<evidence type="ECO:0000256" key="4">
    <source>
        <dbReference type="ARBA" id="ARBA00023136"/>
    </source>
</evidence>
<dbReference type="RefSeq" id="WP_157993665.1">
    <property type="nucleotide sequence ID" value="NZ_LR217703.1"/>
</dbReference>
<evidence type="ECO:0000256" key="3">
    <source>
        <dbReference type="ARBA" id="ARBA00022989"/>
    </source>
</evidence>
<evidence type="ECO:0000313" key="7">
    <source>
        <dbReference type="Proteomes" id="UP000294412"/>
    </source>
</evidence>
<dbReference type="NCBIfam" id="TIGR00997">
    <property type="entry name" value="ispZ"/>
    <property type="match status" value="1"/>
</dbReference>
<gene>
    <name evidence="5 6" type="primary">yciB</name>
    <name evidence="6" type="ORF">ERCICUMA2628_481</name>
</gene>
<evidence type="ECO:0000256" key="5">
    <source>
        <dbReference type="HAMAP-Rule" id="MF_00189"/>
    </source>
</evidence>
<organism evidence="6 7">
    <name type="scientific">Candidatus Erwinia haradaeae</name>
    <dbReference type="NCBI Taxonomy" id="1922217"/>
    <lineage>
        <taxon>Bacteria</taxon>
        <taxon>Pseudomonadati</taxon>
        <taxon>Pseudomonadota</taxon>
        <taxon>Gammaproteobacteria</taxon>
        <taxon>Enterobacterales</taxon>
        <taxon>Erwiniaceae</taxon>
        <taxon>Erwinia</taxon>
    </lineage>
</organism>
<comment type="function">
    <text evidence="5">Plays a role in cell envelope biogenesis, maintenance of cell envelope integrity and membrane homeostasis.</text>
</comment>
<dbReference type="OrthoDB" id="9788219at2"/>
<feature type="transmembrane region" description="Helical" evidence="5">
    <location>
        <begin position="119"/>
        <end position="139"/>
    </location>
</feature>
<keyword evidence="5" id="KW-0997">Cell inner membrane</keyword>
<sequence length="178" mass="21568">MKLCFDFLPVFIFFMTYKIYDIFIASSVLIITYTIILFLKWFFYRHLDKMSIITFILVLIFGILTVVFHEPDFIKWKTTIIYGLLSIVLFFSHFYRRNPYIKKIFNNEIQLPDIIWRRLNIAWAFFFFFCSLSNVYAIFYLSQERWIDFKFFGLGSLTLFFVFLSGLYIFRCTLVGGE</sequence>
<keyword evidence="4 5" id="KW-0472">Membrane</keyword>
<dbReference type="PANTHER" id="PTHR36917">
    <property type="entry name" value="INTRACELLULAR SEPTATION PROTEIN A-RELATED"/>
    <property type="match status" value="1"/>
</dbReference>
<evidence type="ECO:0000256" key="1">
    <source>
        <dbReference type="ARBA" id="ARBA00022475"/>
    </source>
</evidence>
<evidence type="ECO:0000256" key="2">
    <source>
        <dbReference type="ARBA" id="ARBA00022692"/>
    </source>
</evidence>
<dbReference type="Pfam" id="PF04279">
    <property type="entry name" value="IspA"/>
    <property type="match status" value="1"/>
</dbReference>
<keyword evidence="2 5" id="KW-0812">Transmembrane</keyword>
<feature type="transmembrane region" description="Helical" evidence="5">
    <location>
        <begin position="151"/>
        <end position="170"/>
    </location>
</feature>
<evidence type="ECO:0000313" key="6">
    <source>
        <dbReference type="EMBL" id="VFP79975.1"/>
    </source>
</evidence>
<dbReference type="GO" id="GO:0005886">
    <property type="term" value="C:plasma membrane"/>
    <property type="evidence" value="ECO:0007669"/>
    <property type="project" value="UniProtKB-SubCell"/>
</dbReference>